<keyword evidence="1" id="KW-1185">Reference proteome</keyword>
<dbReference type="Proteomes" id="UP000887565">
    <property type="component" value="Unplaced"/>
</dbReference>
<dbReference type="AlphaFoldDB" id="A0A915IS93"/>
<sequence>MIKPLTKLFLSATYNNVLEEIPEEDRVSICDDKSDTFSQIKEIEVKKSDPSPLPSPHYPPTQQVKVENFQW</sequence>
<protein>
    <submittedName>
        <fullName evidence="2">Uncharacterized protein</fullName>
    </submittedName>
</protein>
<organism evidence="1 2">
    <name type="scientific">Romanomermis culicivorax</name>
    <name type="common">Nematode worm</name>
    <dbReference type="NCBI Taxonomy" id="13658"/>
    <lineage>
        <taxon>Eukaryota</taxon>
        <taxon>Metazoa</taxon>
        <taxon>Ecdysozoa</taxon>
        <taxon>Nematoda</taxon>
        <taxon>Enoplea</taxon>
        <taxon>Dorylaimia</taxon>
        <taxon>Mermithida</taxon>
        <taxon>Mermithoidea</taxon>
        <taxon>Mermithidae</taxon>
        <taxon>Romanomermis</taxon>
    </lineage>
</organism>
<proteinExistence type="predicted"/>
<dbReference type="WBParaSite" id="nRc.2.0.1.t16686-RA">
    <property type="protein sequence ID" value="nRc.2.0.1.t16686-RA"/>
    <property type="gene ID" value="nRc.2.0.1.g16686"/>
</dbReference>
<name>A0A915IS93_ROMCU</name>
<evidence type="ECO:0000313" key="2">
    <source>
        <dbReference type="WBParaSite" id="nRc.2.0.1.t16686-RA"/>
    </source>
</evidence>
<evidence type="ECO:0000313" key="1">
    <source>
        <dbReference type="Proteomes" id="UP000887565"/>
    </source>
</evidence>
<accession>A0A915IS93</accession>
<reference evidence="2" key="1">
    <citation type="submission" date="2022-11" db="UniProtKB">
        <authorList>
            <consortium name="WormBaseParasite"/>
        </authorList>
    </citation>
    <scope>IDENTIFICATION</scope>
</reference>